<feature type="transmembrane region" description="Helical" evidence="17">
    <location>
        <begin position="188"/>
        <end position="209"/>
    </location>
</feature>
<dbReference type="Gene3D" id="1.20.120.1630">
    <property type="match status" value="1"/>
</dbReference>
<evidence type="ECO:0000256" key="11">
    <source>
        <dbReference type="ARBA" id="ARBA00023136"/>
    </source>
</evidence>
<dbReference type="AlphaFoldDB" id="A0A9D1E030"/>
<evidence type="ECO:0000256" key="8">
    <source>
        <dbReference type="ARBA" id="ARBA00022989"/>
    </source>
</evidence>
<evidence type="ECO:0000256" key="9">
    <source>
        <dbReference type="ARBA" id="ARBA00023002"/>
    </source>
</evidence>
<evidence type="ECO:0000256" key="7">
    <source>
        <dbReference type="ARBA" id="ARBA00022857"/>
    </source>
</evidence>
<dbReference type="PROSITE" id="PS50244">
    <property type="entry name" value="S5A_REDUCTASE"/>
    <property type="match status" value="1"/>
</dbReference>
<comment type="subcellular location">
    <subcellularLocation>
        <location evidence="1">Endoplasmic reticulum membrane</location>
        <topology evidence="1">Multi-pass membrane protein</topology>
    </subcellularLocation>
    <subcellularLocation>
        <location evidence="2">Microsome membrane</location>
    </subcellularLocation>
</comment>
<feature type="transmembrane region" description="Helical" evidence="17">
    <location>
        <begin position="96"/>
        <end position="117"/>
    </location>
</feature>
<feature type="transmembrane region" description="Helical" evidence="17">
    <location>
        <begin position="61"/>
        <end position="84"/>
    </location>
</feature>
<dbReference type="Pfam" id="PF02544">
    <property type="entry name" value="Steroid_dh"/>
    <property type="match status" value="1"/>
</dbReference>
<organism evidence="19 20">
    <name type="scientific">Candidatus Coprenecus avistercoris</name>
    <dbReference type="NCBI Taxonomy" id="2840730"/>
    <lineage>
        <taxon>Bacteria</taxon>
        <taxon>Pseudomonadati</taxon>
        <taxon>Bacteroidota</taxon>
        <taxon>Bacteroidia</taxon>
        <taxon>Bacteroidales</taxon>
        <taxon>Rikenellaceae</taxon>
        <taxon>Rikenellaceae incertae sedis</taxon>
        <taxon>Candidatus Coprenecus</taxon>
    </lineage>
</organism>
<keyword evidence="7" id="KW-0521">NADP</keyword>
<evidence type="ECO:0000313" key="20">
    <source>
        <dbReference type="Proteomes" id="UP000886744"/>
    </source>
</evidence>
<feature type="transmembrane region" description="Helical" evidence="17">
    <location>
        <begin position="129"/>
        <end position="149"/>
    </location>
</feature>
<dbReference type="InterPro" id="IPR001104">
    <property type="entry name" value="3-oxo-5_a-steroid_4-DH_C"/>
</dbReference>
<evidence type="ECO:0000256" key="1">
    <source>
        <dbReference type="ARBA" id="ARBA00004477"/>
    </source>
</evidence>
<dbReference type="InterPro" id="IPR039357">
    <property type="entry name" value="SRD5A/TECR"/>
</dbReference>
<accession>A0A9D1E030</accession>
<evidence type="ECO:0000256" key="14">
    <source>
        <dbReference type="ARBA" id="ARBA00041664"/>
    </source>
</evidence>
<evidence type="ECO:0000313" key="19">
    <source>
        <dbReference type="EMBL" id="HIR62113.1"/>
    </source>
</evidence>
<gene>
    <name evidence="19" type="ORF">IAC94_01145</name>
</gene>
<dbReference type="EMBL" id="DVHI01000018">
    <property type="protein sequence ID" value="HIR62113.1"/>
    <property type="molecule type" value="Genomic_DNA"/>
</dbReference>
<dbReference type="FunFam" id="1.20.120.1630:FF:000014">
    <property type="entry name" value="Steroid 5-alpha reductase, putative"/>
    <property type="match status" value="1"/>
</dbReference>
<keyword evidence="10" id="KW-0443">Lipid metabolism</keyword>
<evidence type="ECO:0000256" key="5">
    <source>
        <dbReference type="ARBA" id="ARBA00022824"/>
    </source>
</evidence>
<evidence type="ECO:0000256" key="6">
    <source>
        <dbReference type="ARBA" id="ARBA00022848"/>
    </source>
</evidence>
<evidence type="ECO:0000256" key="15">
    <source>
        <dbReference type="ARBA" id="ARBA00042579"/>
    </source>
</evidence>
<dbReference type="PANTHER" id="PTHR10556">
    <property type="entry name" value="3-OXO-5-ALPHA-STEROID 4-DEHYDROGENASE"/>
    <property type="match status" value="1"/>
</dbReference>
<reference evidence="19" key="1">
    <citation type="submission" date="2020-10" db="EMBL/GenBank/DDBJ databases">
        <authorList>
            <person name="Gilroy R."/>
        </authorList>
    </citation>
    <scope>NUCLEOTIDE SEQUENCE</scope>
    <source>
        <strain evidence="19">ChiHjej13B12-12457</strain>
    </source>
</reference>
<evidence type="ECO:0000256" key="16">
    <source>
        <dbReference type="ARBA" id="ARBA00049166"/>
    </source>
</evidence>
<name>A0A9D1E030_9BACT</name>
<keyword evidence="6" id="KW-0492">Microsome</keyword>
<dbReference type="Proteomes" id="UP000886744">
    <property type="component" value="Unassembled WGS sequence"/>
</dbReference>
<comment type="caution">
    <text evidence="19">The sequence shown here is derived from an EMBL/GenBank/DDBJ whole genome shotgun (WGS) entry which is preliminary data.</text>
</comment>
<dbReference type="GO" id="GO:0030154">
    <property type="term" value="P:cell differentiation"/>
    <property type="evidence" value="ECO:0007669"/>
    <property type="project" value="UniProtKB-KW"/>
</dbReference>
<evidence type="ECO:0000256" key="12">
    <source>
        <dbReference type="ARBA" id="ARBA00037789"/>
    </source>
</evidence>
<dbReference type="PIRSF" id="PIRSF015596">
    <property type="entry name" value="5_alpha-SR2"/>
    <property type="match status" value="1"/>
</dbReference>
<keyword evidence="5" id="KW-0256">Endoplasmic reticulum</keyword>
<comment type="catalytic activity">
    <reaction evidence="16">
        <text>androst-4-ene-3,17-dione + NADPH + H(+) = 5alpha-androstan-3,17-dione + NADP(+)</text>
        <dbReference type="Rhea" id="RHEA:50816"/>
        <dbReference type="ChEBI" id="CHEBI:15378"/>
        <dbReference type="ChEBI" id="CHEBI:15994"/>
        <dbReference type="ChEBI" id="CHEBI:16422"/>
        <dbReference type="ChEBI" id="CHEBI:57783"/>
        <dbReference type="ChEBI" id="CHEBI:58349"/>
    </reaction>
    <physiologicalReaction direction="left-to-right" evidence="16">
        <dbReference type="Rhea" id="RHEA:50817"/>
    </physiologicalReaction>
</comment>
<evidence type="ECO:0000256" key="17">
    <source>
        <dbReference type="SAM" id="Phobius"/>
    </source>
</evidence>
<evidence type="ECO:0000259" key="18">
    <source>
        <dbReference type="Pfam" id="PF02544"/>
    </source>
</evidence>
<feature type="transmembrane region" description="Helical" evidence="17">
    <location>
        <begin position="6"/>
        <end position="23"/>
    </location>
</feature>
<dbReference type="GO" id="GO:0016020">
    <property type="term" value="C:membrane"/>
    <property type="evidence" value="ECO:0007669"/>
    <property type="project" value="InterPro"/>
</dbReference>
<feature type="domain" description="3-oxo-5-alpha-steroid 4-dehydrogenase C-terminal" evidence="18">
    <location>
        <begin position="90"/>
        <end position="243"/>
    </location>
</feature>
<evidence type="ECO:0000256" key="3">
    <source>
        <dbReference type="ARBA" id="ARBA00022692"/>
    </source>
</evidence>
<proteinExistence type="predicted"/>
<evidence type="ECO:0000256" key="13">
    <source>
        <dbReference type="ARBA" id="ARBA00039428"/>
    </source>
</evidence>
<keyword evidence="9" id="KW-0560">Oxidoreductase</keyword>
<protein>
    <recommendedName>
        <fullName evidence="13">3-oxo-5-alpha-steroid 4-dehydrogenase 1</fullName>
    </recommendedName>
    <alternativeName>
        <fullName evidence="14">SR type 1</fullName>
    </alternativeName>
    <alternativeName>
        <fullName evidence="15">Steroid 5-alpha-reductase 1</fullName>
    </alternativeName>
</protein>
<evidence type="ECO:0000256" key="2">
    <source>
        <dbReference type="ARBA" id="ARBA00004524"/>
    </source>
</evidence>
<dbReference type="InterPro" id="IPR016636">
    <property type="entry name" value="3-oxo-5-alpha-steroid_4-DH"/>
</dbReference>
<sequence>MIVLAVVVFVALQYFKAGYGYLRSKGWGPMIDNKLGWIIMEIPVLIASLLIIIPARGWENITAFILVSFLLVHYIQRSLIYPFLMRGKSRIPVSVVLMGAVFNVVNAYLICGWLFVIAPEGRYTPEWLLSPQFIIGALIFIFGMVVNLHSDYIIRHLRKPGDTRHYIPRGGMFRYVSSANYYGEITEWFGFAILTWSLPGAIFCMWTFANLAPRANSLYEKYAREFGEEFTSLKRKRLIPFIY</sequence>
<dbReference type="GO" id="GO:0003865">
    <property type="term" value="F:3-oxo-5-alpha-steroid 4-dehydrogenase activity"/>
    <property type="evidence" value="ECO:0007669"/>
    <property type="project" value="InterPro"/>
</dbReference>
<evidence type="ECO:0000256" key="4">
    <source>
        <dbReference type="ARBA" id="ARBA00022782"/>
    </source>
</evidence>
<evidence type="ECO:0000256" key="10">
    <source>
        <dbReference type="ARBA" id="ARBA00023098"/>
    </source>
</evidence>
<keyword evidence="11 17" id="KW-0472">Membrane</keyword>
<feature type="transmembrane region" description="Helical" evidence="17">
    <location>
        <begin position="35"/>
        <end position="55"/>
    </location>
</feature>
<dbReference type="GO" id="GO:0006694">
    <property type="term" value="P:steroid biosynthetic process"/>
    <property type="evidence" value="ECO:0007669"/>
    <property type="project" value="TreeGrafter"/>
</dbReference>
<keyword evidence="4" id="KW-0221">Differentiation</keyword>
<reference evidence="19" key="2">
    <citation type="journal article" date="2021" name="PeerJ">
        <title>Extensive microbial diversity within the chicken gut microbiome revealed by metagenomics and culture.</title>
        <authorList>
            <person name="Gilroy R."/>
            <person name="Ravi A."/>
            <person name="Getino M."/>
            <person name="Pursley I."/>
            <person name="Horton D.L."/>
            <person name="Alikhan N.F."/>
            <person name="Baker D."/>
            <person name="Gharbi K."/>
            <person name="Hall N."/>
            <person name="Watson M."/>
            <person name="Adriaenssens E.M."/>
            <person name="Foster-Nyarko E."/>
            <person name="Jarju S."/>
            <person name="Secka A."/>
            <person name="Antonio M."/>
            <person name="Oren A."/>
            <person name="Chaudhuri R.R."/>
            <person name="La Ragione R."/>
            <person name="Hildebrand F."/>
            <person name="Pallen M.J."/>
        </authorList>
    </citation>
    <scope>NUCLEOTIDE SEQUENCE</scope>
    <source>
        <strain evidence="19">ChiHjej13B12-12457</strain>
    </source>
</reference>
<keyword evidence="8 17" id="KW-1133">Transmembrane helix</keyword>
<comment type="function">
    <text evidence="12">Converts testosterone into 5-alpha-dihydrotestosterone and progesterone or corticosterone into their corresponding 5-alpha-3-oxosteroids. It plays a central role in sexual differentiation and androgen physiology.</text>
</comment>
<keyword evidence="3 17" id="KW-0812">Transmembrane</keyword>
<dbReference type="PANTHER" id="PTHR10556:SF57">
    <property type="entry name" value="3-OXO-5-ALPHA-STEROID 4-DEHYDROGENASE 1"/>
    <property type="match status" value="1"/>
</dbReference>